<dbReference type="EMBL" id="JACSEA010000002">
    <property type="protein sequence ID" value="KAF7407338.1"/>
    <property type="molecule type" value="Genomic_DNA"/>
</dbReference>
<dbReference type="PANTHER" id="PTHR15463:SF2">
    <property type="entry name" value="SYNERGIN GAMMA"/>
    <property type="match status" value="1"/>
</dbReference>
<dbReference type="Proteomes" id="UP000614350">
    <property type="component" value="Unassembled WGS sequence"/>
</dbReference>
<dbReference type="AlphaFoldDB" id="A0A834KIG1"/>
<reference evidence="2" key="1">
    <citation type="journal article" date="2020" name="G3 (Bethesda)">
        <title>High-Quality Assemblies for Three Invasive Social Wasps from the &lt;i&gt;Vespula&lt;/i&gt; Genus.</title>
        <authorList>
            <person name="Harrop T.W.R."/>
            <person name="Guhlin J."/>
            <person name="McLaughlin G.M."/>
            <person name="Permina E."/>
            <person name="Stockwell P."/>
            <person name="Gilligan J."/>
            <person name="Le Lec M.F."/>
            <person name="Gruber M.A.M."/>
            <person name="Quinn O."/>
            <person name="Lovegrove M."/>
            <person name="Duncan E.J."/>
            <person name="Remnant E.J."/>
            <person name="Van Eeckhoven J."/>
            <person name="Graham B."/>
            <person name="Knapp R.A."/>
            <person name="Langford K.W."/>
            <person name="Kronenberg Z."/>
            <person name="Press M.O."/>
            <person name="Eacker S.M."/>
            <person name="Wilson-Rankin E.E."/>
            <person name="Purcell J."/>
            <person name="Lester P.J."/>
            <person name="Dearden P.K."/>
        </authorList>
    </citation>
    <scope>NUCLEOTIDE SEQUENCE</scope>
    <source>
        <strain evidence="2">Marl-1</strain>
    </source>
</reference>
<evidence type="ECO:0000259" key="1">
    <source>
        <dbReference type="PROSITE" id="PS50031"/>
    </source>
</evidence>
<dbReference type="InterPro" id="IPR011992">
    <property type="entry name" value="EF-hand-dom_pair"/>
</dbReference>
<dbReference type="Gene3D" id="1.10.238.10">
    <property type="entry name" value="EF-hand"/>
    <property type="match status" value="1"/>
</dbReference>
<dbReference type="InterPro" id="IPR000261">
    <property type="entry name" value="EH_dom"/>
</dbReference>
<dbReference type="SUPFAM" id="SSF47473">
    <property type="entry name" value="EF-hand"/>
    <property type="match status" value="1"/>
</dbReference>
<dbReference type="Pfam" id="PF12763">
    <property type="entry name" value="EH"/>
    <property type="match status" value="1"/>
</dbReference>
<dbReference type="PANTHER" id="PTHR15463">
    <property type="entry name" value="AP1 GAMMA SUBUNIT BINDING PROTEIN 1"/>
    <property type="match status" value="1"/>
</dbReference>
<keyword evidence="3" id="KW-1185">Reference proteome</keyword>
<sequence>MNKSHMDKKLNQLPTWLWANSATLPPIYKIVWEAVREDRIKSNGLQTEVLVDTNKVFPLLLTSQLSMEILGHIWNLANQKYAGQLTEQELYIVLALVAAAQASYTFNSLDILHLLPFPPIPYLNIECVLNVQSAIYVNASSKYPVNKKEESNNKCMNFDEKYTSEVKGKITKTGQLTFDSNLPVSNVLDKTPYLDNETCSTLMISSNSNTCSRDYSKYIKIRSEIKSNTCTLDSNDDFSEFQSAPIVNNIPSMSNWDMKQGSAIGSRLANHNLGVKKPVEKLKRNNTNSKTMNFHMQTHASLSSLNPVSQNLSLERLSELFPKCAIKNQSKTVILKDTIIRNNDLSKDDGETTRDLKTNILENVQLPGNKPIMCKLESTDKAGIKEVKSDQRDLMNLQSTEDKYSALRALVNETSVSNKTNSVDNIASNDEFGEFVSAEQTIIDANSILDNSNPECFKDSITGFESKSFNNSDDNNTTGIDIIQDISQSLNNVKFGDNVEEQRINEKFESKIEPGKLIQMEDAISLNSIELMNGISDRTITRSGSVPSLDLKSFLPTNSEEDQVVQITQQTVYWEWKQYMESCISLLQIAANIFTNITSEVILNEVLNSAQGYNFLCNLAEVAAVCRRVNFSYKEMDINIIGFDDLLMDIDRIWAEMEPFYANIPIVTELPTWPLHQGECISCALCLTVITSDKVIYNENNYHVTCANLWLNCVNNQLPAIQYPTFYSFTNICSTNNHI</sequence>
<feature type="domain" description="EH" evidence="1">
    <location>
        <begin position="32"/>
        <end position="121"/>
    </location>
</feature>
<accession>A0A834KIG1</accession>
<evidence type="ECO:0000313" key="2">
    <source>
        <dbReference type="EMBL" id="KAF7407338.1"/>
    </source>
</evidence>
<organism evidence="2 3">
    <name type="scientific">Vespula vulgaris</name>
    <name type="common">Yellow jacket</name>
    <name type="synonym">Wasp</name>
    <dbReference type="NCBI Taxonomy" id="7454"/>
    <lineage>
        <taxon>Eukaryota</taxon>
        <taxon>Metazoa</taxon>
        <taxon>Ecdysozoa</taxon>
        <taxon>Arthropoda</taxon>
        <taxon>Hexapoda</taxon>
        <taxon>Insecta</taxon>
        <taxon>Pterygota</taxon>
        <taxon>Neoptera</taxon>
        <taxon>Endopterygota</taxon>
        <taxon>Hymenoptera</taxon>
        <taxon>Apocrita</taxon>
        <taxon>Aculeata</taxon>
        <taxon>Vespoidea</taxon>
        <taxon>Vespidae</taxon>
        <taxon>Vespinae</taxon>
        <taxon>Vespula</taxon>
    </lineage>
</organism>
<name>A0A834KIG1_VESVU</name>
<dbReference type="InterPro" id="IPR039656">
    <property type="entry name" value="SYNRG"/>
</dbReference>
<dbReference type="Pfam" id="PF25999">
    <property type="entry name" value="SYNRG_C"/>
    <property type="match status" value="1"/>
</dbReference>
<dbReference type="InterPro" id="IPR059024">
    <property type="entry name" value="SYNRG_C"/>
</dbReference>
<comment type="caution">
    <text evidence="2">The sequence shown here is derived from an EMBL/GenBank/DDBJ whole genome shotgun (WGS) entry which is preliminary data.</text>
</comment>
<dbReference type="GO" id="GO:0030130">
    <property type="term" value="C:clathrin coat of trans-Golgi network vesicle"/>
    <property type="evidence" value="ECO:0007669"/>
    <property type="project" value="TreeGrafter"/>
</dbReference>
<gene>
    <name evidence="2" type="ORF">HZH66_001875</name>
</gene>
<proteinExistence type="predicted"/>
<evidence type="ECO:0000313" key="3">
    <source>
        <dbReference type="Proteomes" id="UP000614350"/>
    </source>
</evidence>
<protein>
    <recommendedName>
        <fullName evidence="1">EH domain-containing protein</fullName>
    </recommendedName>
</protein>
<dbReference type="PROSITE" id="PS50031">
    <property type="entry name" value="EH"/>
    <property type="match status" value="1"/>
</dbReference>